<feature type="domain" description="HTH tetR-type" evidence="3">
    <location>
        <begin position="18"/>
        <end position="78"/>
    </location>
</feature>
<evidence type="ECO:0000313" key="4">
    <source>
        <dbReference type="EMBL" id="RJG17073.1"/>
    </source>
</evidence>
<evidence type="ECO:0000313" key="5">
    <source>
        <dbReference type="Proteomes" id="UP000283734"/>
    </source>
</evidence>
<keyword evidence="5" id="KW-1185">Reference proteome</keyword>
<name>A0A418XW77_9GAMM</name>
<dbReference type="SUPFAM" id="SSF48498">
    <property type="entry name" value="Tetracyclin repressor-like, C-terminal domain"/>
    <property type="match status" value="1"/>
</dbReference>
<keyword evidence="1 2" id="KW-0238">DNA-binding</keyword>
<dbReference type="Proteomes" id="UP000283734">
    <property type="component" value="Unassembled WGS sequence"/>
</dbReference>
<dbReference type="SUPFAM" id="SSF46689">
    <property type="entry name" value="Homeodomain-like"/>
    <property type="match status" value="1"/>
</dbReference>
<dbReference type="AlphaFoldDB" id="A0A418XW77"/>
<dbReference type="InterPro" id="IPR001647">
    <property type="entry name" value="HTH_TetR"/>
</dbReference>
<dbReference type="InterPro" id="IPR036271">
    <property type="entry name" value="Tet_transcr_reg_TetR-rel_C_sf"/>
</dbReference>
<evidence type="ECO:0000256" key="1">
    <source>
        <dbReference type="ARBA" id="ARBA00023125"/>
    </source>
</evidence>
<gene>
    <name evidence="4" type="ORF">D4A39_10020</name>
</gene>
<dbReference type="InterPro" id="IPR009057">
    <property type="entry name" value="Homeodomain-like_sf"/>
</dbReference>
<dbReference type="RefSeq" id="WP_022984577.1">
    <property type="nucleotide sequence ID" value="NZ_CAXGPP010000113.1"/>
</dbReference>
<evidence type="ECO:0000259" key="3">
    <source>
        <dbReference type="PROSITE" id="PS50977"/>
    </source>
</evidence>
<feature type="DNA-binding region" description="H-T-H motif" evidence="2">
    <location>
        <begin position="41"/>
        <end position="60"/>
    </location>
</feature>
<dbReference type="OrthoDB" id="9790413at2"/>
<dbReference type="PROSITE" id="PS50977">
    <property type="entry name" value="HTH_TETR_2"/>
    <property type="match status" value="1"/>
</dbReference>
<organism evidence="4 5">
    <name type="scientific">Alcanivorax profundi</name>
    <dbReference type="NCBI Taxonomy" id="2338368"/>
    <lineage>
        <taxon>Bacteria</taxon>
        <taxon>Pseudomonadati</taxon>
        <taxon>Pseudomonadota</taxon>
        <taxon>Gammaproteobacteria</taxon>
        <taxon>Oceanospirillales</taxon>
        <taxon>Alcanivoracaceae</taxon>
        <taxon>Alcanivorax</taxon>
    </lineage>
</organism>
<accession>A0A418XW77</accession>
<comment type="caution">
    <text evidence="4">The sequence shown here is derived from an EMBL/GenBank/DDBJ whole genome shotgun (WGS) entry which is preliminary data.</text>
</comment>
<dbReference type="EMBL" id="QYYA01000003">
    <property type="protein sequence ID" value="RJG17073.1"/>
    <property type="molecule type" value="Genomic_DNA"/>
</dbReference>
<sequence length="225" mass="24605">MSHPKRPFLGESAATRVQNRRQTLLDTAFVKASESGWKGLSIHQLCQDAGLNKRYFYESFKDLDALAAALINDLTGQLVQVGQSAVFSGLQEGKETLPLATQALRASIGWLVDDPRRARILFSLANDNPGALKHRQDVIKTLAQTLSAFSIEYHQADEPHVIAKVGSAMLIGGTIEIVVSWLDGNLEVSLDELVEDVAHFWVAVGDSAINLTQRRLDERSQGGKG</sequence>
<evidence type="ECO:0000256" key="2">
    <source>
        <dbReference type="PROSITE-ProRule" id="PRU00335"/>
    </source>
</evidence>
<dbReference type="Gene3D" id="1.10.357.10">
    <property type="entry name" value="Tetracycline Repressor, domain 2"/>
    <property type="match status" value="1"/>
</dbReference>
<dbReference type="GO" id="GO:0003677">
    <property type="term" value="F:DNA binding"/>
    <property type="evidence" value="ECO:0007669"/>
    <property type="project" value="UniProtKB-UniRule"/>
</dbReference>
<protein>
    <submittedName>
        <fullName evidence="4">TetR/AcrR family transcriptional regulator</fullName>
    </submittedName>
</protein>
<proteinExistence type="predicted"/>
<reference evidence="4 5" key="1">
    <citation type="submission" date="2018-09" db="EMBL/GenBank/DDBJ databases">
        <title>Alcanivorax profundi sp. nov., isolated from 1000 m-depth seawater of the Mariana Trench.</title>
        <authorList>
            <person name="Liu J."/>
        </authorList>
    </citation>
    <scope>NUCLEOTIDE SEQUENCE [LARGE SCALE GENOMIC DNA]</scope>
    <source>
        <strain evidence="4 5">MTEO17</strain>
    </source>
</reference>